<name>A0A1M5CY64_STRHI</name>
<feature type="region of interest" description="Disordered" evidence="1">
    <location>
        <begin position="128"/>
        <end position="169"/>
    </location>
</feature>
<proteinExistence type="predicted"/>
<dbReference type="InterPro" id="IPR018961">
    <property type="entry name" value="DnaJ_homolog_subfam-C_membr-28"/>
</dbReference>
<dbReference type="Proteomes" id="UP000184501">
    <property type="component" value="Unassembled WGS sequence"/>
</dbReference>
<sequence>MTERKPPGVTFESWVDKQIREAAERGEFDNLPGAGKPLPNAHQQYDELWWVRDKARREGLPTDVLLPTSLRLRKEIEQLRETLRDLRSEQVARAVVRDLNERIVAWLRSPSGPRVPVAPVNVETAVRQWREDQSAPTGPPAGDAVVDQQPRGQAPPEPRRWWRRFTRRA</sequence>
<accession>A0A1M5CY64</accession>
<organism evidence="3 4">
    <name type="scientific">Streptoalloteichus hindustanus</name>
    <dbReference type="NCBI Taxonomy" id="2017"/>
    <lineage>
        <taxon>Bacteria</taxon>
        <taxon>Bacillati</taxon>
        <taxon>Actinomycetota</taxon>
        <taxon>Actinomycetes</taxon>
        <taxon>Pseudonocardiales</taxon>
        <taxon>Pseudonocardiaceae</taxon>
        <taxon>Streptoalloteichus</taxon>
    </lineage>
</organism>
<evidence type="ECO:0000313" key="3">
    <source>
        <dbReference type="EMBL" id="SHF59656.1"/>
    </source>
</evidence>
<protein>
    <recommendedName>
        <fullName evidence="2">DnaJ homologue subfamily C member 28 conserved domain-containing protein</fullName>
    </recommendedName>
</protein>
<dbReference type="Pfam" id="PF09350">
    <property type="entry name" value="DJC28_CD"/>
    <property type="match status" value="1"/>
</dbReference>
<gene>
    <name evidence="3" type="ORF">SAMN05444320_104220</name>
</gene>
<dbReference type="STRING" id="2017.SAMN05444320_104220"/>
<dbReference type="OrthoDB" id="3395286at2"/>
<evidence type="ECO:0000313" key="4">
    <source>
        <dbReference type="Proteomes" id="UP000184501"/>
    </source>
</evidence>
<evidence type="ECO:0000256" key="1">
    <source>
        <dbReference type="SAM" id="MobiDB-lite"/>
    </source>
</evidence>
<dbReference type="AlphaFoldDB" id="A0A1M5CY64"/>
<dbReference type="RefSeq" id="WP_073483166.1">
    <property type="nucleotide sequence ID" value="NZ_FQVN01000004.1"/>
</dbReference>
<keyword evidence="4" id="KW-1185">Reference proteome</keyword>
<feature type="domain" description="DnaJ homologue subfamily C member 28 conserved" evidence="2">
    <location>
        <begin position="14"/>
        <end position="84"/>
    </location>
</feature>
<reference evidence="3 4" key="1">
    <citation type="submission" date="2016-11" db="EMBL/GenBank/DDBJ databases">
        <authorList>
            <person name="Jaros S."/>
            <person name="Januszkiewicz K."/>
            <person name="Wedrychowicz H."/>
        </authorList>
    </citation>
    <scope>NUCLEOTIDE SEQUENCE [LARGE SCALE GENOMIC DNA]</scope>
    <source>
        <strain evidence="3 4">DSM 44523</strain>
    </source>
</reference>
<dbReference type="EMBL" id="FQVN01000004">
    <property type="protein sequence ID" value="SHF59656.1"/>
    <property type="molecule type" value="Genomic_DNA"/>
</dbReference>
<evidence type="ECO:0000259" key="2">
    <source>
        <dbReference type="Pfam" id="PF09350"/>
    </source>
</evidence>